<organism evidence="3 4">
    <name type="scientific">Bradyrhizobium ivorense</name>
    <dbReference type="NCBI Taxonomy" id="2511166"/>
    <lineage>
        <taxon>Bacteria</taxon>
        <taxon>Pseudomonadati</taxon>
        <taxon>Pseudomonadota</taxon>
        <taxon>Alphaproteobacteria</taxon>
        <taxon>Hyphomicrobiales</taxon>
        <taxon>Nitrobacteraceae</taxon>
        <taxon>Bradyrhizobium</taxon>
    </lineage>
</organism>
<dbReference type="EMBL" id="CAADFC020000028">
    <property type="protein sequence ID" value="VIO76399.1"/>
    <property type="molecule type" value="Genomic_DNA"/>
</dbReference>
<sequence length="66" mass="6685">MRKTSITIAAAAMLAALAVPAVASAASYRPHVAMTHAGSYSADQQGAERSAAPDPYAYHGGPKGNE</sequence>
<keyword evidence="2" id="KW-0732">Signal</keyword>
<protein>
    <submittedName>
        <fullName evidence="3">Uncharacterized protein</fullName>
    </submittedName>
</protein>
<reference evidence="3" key="1">
    <citation type="submission" date="2019-02" db="EMBL/GenBank/DDBJ databases">
        <authorList>
            <person name="Pothier F.J."/>
        </authorList>
    </citation>
    <scope>NUCLEOTIDE SEQUENCE</scope>
    <source>
        <strain evidence="3">CI-1B</strain>
    </source>
</reference>
<feature type="signal peptide" evidence="2">
    <location>
        <begin position="1"/>
        <end position="25"/>
    </location>
</feature>
<dbReference type="Proteomes" id="UP000328092">
    <property type="component" value="Unassembled WGS sequence"/>
</dbReference>
<comment type="caution">
    <text evidence="3">The sequence shown here is derived from an EMBL/GenBank/DDBJ whole genome shotgun (WGS) entry which is preliminary data.</text>
</comment>
<dbReference type="AlphaFoldDB" id="A0A508TPT2"/>
<evidence type="ECO:0000313" key="4">
    <source>
        <dbReference type="Proteomes" id="UP000328092"/>
    </source>
</evidence>
<evidence type="ECO:0000256" key="1">
    <source>
        <dbReference type="SAM" id="MobiDB-lite"/>
    </source>
</evidence>
<feature type="chain" id="PRO_5021445562" evidence="2">
    <location>
        <begin position="26"/>
        <end position="66"/>
    </location>
</feature>
<name>A0A508TPT2_9BRAD</name>
<keyword evidence="4" id="KW-1185">Reference proteome</keyword>
<evidence type="ECO:0000313" key="3">
    <source>
        <dbReference type="EMBL" id="VIO76399.1"/>
    </source>
</evidence>
<gene>
    <name evidence="3" type="ORF">CI1B_64040</name>
</gene>
<proteinExistence type="predicted"/>
<evidence type="ECO:0000256" key="2">
    <source>
        <dbReference type="SAM" id="SignalP"/>
    </source>
</evidence>
<accession>A0A508TPT2</accession>
<dbReference type="RefSeq" id="WP_139863096.1">
    <property type="nucleotide sequence ID" value="NZ_CAADFC020000028.1"/>
</dbReference>
<feature type="region of interest" description="Disordered" evidence="1">
    <location>
        <begin position="37"/>
        <end position="66"/>
    </location>
</feature>